<evidence type="ECO:0000256" key="3">
    <source>
        <dbReference type="ARBA" id="ARBA00022676"/>
    </source>
</evidence>
<dbReference type="Proteomes" id="UP000199274">
    <property type="component" value="Unassembled WGS sequence"/>
</dbReference>
<evidence type="ECO:0000313" key="8">
    <source>
        <dbReference type="Proteomes" id="UP000199274"/>
    </source>
</evidence>
<dbReference type="SUPFAM" id="SSF53448">
    <property type="entry name" value="Nucleotide-diphospho-sugar transferases"/>
    <property type="match status" value="1"/>
</dbReference>
<dbReference type="AlphaFoldDB" id="A0A1G8EIB2"/>
<evidence type="ECO:0000256" key="2">
    <source>
        <dbReference type="ARBA" id="ARBA00022475"/>
    </source>
</evidence>
<evidence type="ECO:0000259" key="6">
    <source>
        <dbReference type="Pfam" id="PF00535"/>
    </source>
</evidence>
<keyword evidence="3" id="KW-0328">Glycosyltransferase</keyword>
<evidence type="ECO:0000256" key="4">
    <source>
        <dbReference type="ARBA" id="ARBA00022679"/>
    </source>
</evidence>
<dbReference type="PANTHER" id="PTHR43646">
    <property type="entry name" value="GLYCOSYLTRANSFERASE"/>
    <property type="match status" value="1"/>
</dbReference>
<dbReference type="InterPro" id="IPR026461">
    <property type="entry name" value="Trfase_2_rSAM/seldom_assoc"/>
</dbReference>
<sequence length="230" mass="26696">MNKISIIIPIFNEVNSISKLLLHLESEIFQKEAIEIIVVDGGSTDGSQDSLRTNFNIRLIEVGKGRAKQMNAGAKAATGNILYFIHCDGFPPKYFDQIITNEVQKGNLAGCFRLKFDYNHLLLIVSQWFTRFNHISCRGGDQSLFITKNLFEEIKGFDEKYIIYEDNEIISRLYAKKQFVVLPDCIVTSARRYRENGVWRLQFHFGIIHLKRRVGHSNESMLRYYKKHIL</sequence>
<proteinExistence type="predicted"/>
<dbReference type="GO" id="GO:0005886">
    <property type="term" value="C:plasma membrane"/>
    <property type="evidence" value="ECO:0007669"/>
    <property type="project" value="UniProtKB-SubCell"/>
</dbReference>
<comment type="subcellular location">
    <subcellularLocation>
        <location evidence="1">Cell membrane</location>
    </subcellularLocation>
</comment>
<keyword evidence="8" id="KW-1185">Reference proteome</keyword>
<evidence type="ECO:0000313" key="7">
    <source>
        <dbReference type="EMBL" id="SDH69581.1"/>
    </source>
</evidence>
<dbReference type="STRING" id="178355.SAMN04488062_11237"/>
<dbReference type="EMBL" id="FNDB01000012">
    <property type="protein sequence ID" value="SDH69581.1"/>
    <property type="molecule type" value="Genomic_DNA"/>
</dbReference>
<dbReference type="NCBIfam" id="TIGR04283">
    <property type="entry name" value="glyco_like_mftF"/>
    <property type="match status" value="1"/>
</dbReference>
<dbReference type="InterPro" id="IPR001173">
    <property type="entry name" value="Glyco_trans_2-like"/>
</dbReference>
<feature type="domain" description="Glycosyltransferase 2-like" evidence="6">
    <location>
        <begin position="5"/>
        <end position="118"/>
    </location>
</feature>
<evidence type="ECO:0000256" key="5">
    <source>
        <dbReference type="ARBA" id="ARBA00023136"/>
    </source>
</evidence>
<accession>A0A1G8EIB2</accession>
<dbReference type="Gene3D" id="3.90.550.10">
    <property type="entry name" value="Spore Coat Polysaccharide Biosynthesis Protein SpsA, Chain A"/>
    <property type="match status" value="1"/>
</dbReference>
<name>A0A1G8EIB2_9FLAO</name>
<organism evidence="7 8">
    <name type="scientific">Flavobacterium omnivorum</name>
    <dbReference type="NCBI Taxonomy" id="178355"/>
    <lineage>
        <taxon>Bacteria</taxon>
        <taxon>Pseudomonadati</taxon>
        <taxon>Bacteroidota</taxon>
        <taxon>Flavobacteriia</taxon>
        <taxon>Flavobacteriales</taxon>
        <taxon>Flavobacteriaceae</taxon>
        <taxon>Flavobacterium</taxon>
    </lineage>
</organism>
<dbReference type="PANTHER" id="PTHR43646:SF2">
    <property type="entry name" value="GLYCOSYLTRANSFERASE 2-LIKE DOMAIN-CONTAINING PROTEIN"/>
    <property type="match status" value="1"/>
</dbReference>
<dbReference type="RefSeq" id="WP_091257904.1">
    <property type="nucleotide sequence ID" value="NZ_FNDB01000012.1"/>
</dbReference>
<keyword evidence="4 7" id="KW-0808">Transferase</keyword>
<dbReference type="OrthoDB" id="9810303at2"/>
<evidence type="ECO:0000256" key="1">
    <source>
        <dbReference type="ARBA" id="ARBA00004236"/>
    </source>
</evidence>
<protein>
    <submittedName>
        <fullName evidence="7">Transferase 2, rSAM/selenodomain-associated</fullName>
    </submittedName>
</protein>
<gene>
    <name evidence="7" type="ORF">SAMN04488062_11237</name>
</gene>
<dbReference type="CDD" id="cd02522">
    <property type="entry name" value="GT_2_like_a"/>
    <property type="match status" value="1"/>
</dbReference>
<keyword evidence="5" id="KW-0472">Membrane</keyword>
<dbReference type="Pfam" id="PF00535">
    <property type="entry name" value="Glycos_transf_2"/>
    <property type="match status" value="1"/>
</dbReference>
<keyword evidence="2" id="KW-1003">Cell membrane</keyword>
<dbReference type="InterPro" id="IPR029044">
    <property type="entry name" value="Nucleotide-diphossugar_trans"/>
</dbReference>
<dbReference type="GO" id="GO:0016757">
    <property type="term" value="F:glycosyltransferase activity"/>
    <property type="evidence" value="ECO:0007669"/>
    <property type="project" value="UniProtKB-KW"/>
</dbReference>
<reference evidence="8" key="1">
    <citation type="submission" date="2016-10" db="EMBL/GenBank/DDBJ databases">
        <authorList>
            <person name="Varghese N."/>
            <person name="Submissions S."/>
        </authorList>
    </citation>
    <scope>NUCLEOTIDE SEQUENCE [LARGE SCALE GENOMIC DNA]</scope>
    <source>
        <strain evidence="8">CGMCC 1.2747</strain>
    </source>
</reference>